<organism evidence="1 2">
    <name type="scientific">Solanum commersonii</name>
    <name type="common">Commerson's wild potato</name>
    <name type="synonym">Commerson's nightshade</name>
    <dbReference type="NCBI Taxonomy" id="4109"/>
    <lineage>
        <taxon>Eukaryota</taxon>
        <taxon>Viridiplantae</taxon>
        <taxon>Streptophyta</taxon>
        <taxon>Embryophyta</taxon>
        <taxon>Tracheophyta</taxon>
        <taxon>Spermatophyta</taxon>
        <taxon>Magnoliopsida</taxon>
        <taxon>eudicotyledons</taxon>
        <taxon>Gunneridae</taxon>
        <taxon>Pentapetalae</taxon>
        <taxon>asterids</taxon>
        <taxon>lamiids</taxon>
        <taxon>Solanales</taxon>
        <taxon>Solanaceae</taxon>
        <taxon>Solanoideae</taxon>
        <taxon>Solaneae</taxon>
        <taxon>Solanum</taxon>
    </lineage>
</organism>
<keyword evidence="2" id="KW-1185">Reference proteome</keyword>
<gene>
    <name evidence="1" type="ORF">H5410_058093</name>
</gene>
<protein>
    <submittedName>
        <fullName evidence="1">Uncharacterized protein</fullName>
    </submittedName>
</protein>
<comment type="caution">
    <text evidence="1">The sequence shown here is derived from an EMBL/GenBank/DDBJ whole genome shotgun (WGS) entry which is preliminary data.</text>
</comment>
<sequence>MAARKKCHASSSIDSVLVLGLLLTEAAVLKPSLKGLAPFSCFMFCSSGVRFGIFGGTVVGNCRSINWTDYESFHPAKHYVSHEKHSDNIKWSSSSLNKKALFNGQFSKMMEKTGTIVSV</sequence>
<dbReference type="AlphaFoldDB" id="A0A9J5WRU0"/>
<accession>A0A9J5WRU0</accession>
<evidence type="ECO:0000313" key="1">
    <source>
        <dbReference type="EMBL" id="KAG5577959.1"/>
    </source>
</evidence>
<dbReference type="EMBL" id="JACXVP010000011">
    <property type="protein sequence ID" value="KAG5577959.1"/>
    <property type="molecule type" value="Genomic_DNA"/>
</dbReference>
<name>A0A9J5WRU0_SOLCO</name>
<proteinExistence type="predicted"/>
<evidence type="ECO:0000313" key="2">
    <source>
        <dbReference type="Proteomes" id="UP000824120"/>
    </source>
</evidence>
<reference evidence="1 2" key="1">
    <citation type="submission" date="2020-09" db="EMBL/GenBank/DDBJ databases">
        <title>De no assembly of potato wild relative species, Solanum commersonii.</title>
        <authorList>
            <person name="Cho K."/>
        </authorList>
    </citation>
    <scope>NUCLEOTIDE SEQUENCE [LARGE SCALE GENOMIC DNA]</scope>
    <source>
        <strain evidence="1">LZ3.2</strain>
        <tissue evidence="1">Leaf</tissue>
    </source>
</reference>
<dbReference type="Proteomes" id="UP000824120">
    <property type="component" value="Chromosome 11"/>
</dbReference>